<dbReference type="EMBL" id="BAAAFM010000001">
    <property type="protein sequence ID" value="GAA0200326.1"/>
    <property type="molecule type" value="Genomic_DNA"/>
</dbReference>
<evidence type="ECO:0000313" key="2">
    <source>
        <dbReference type="Proteomes" id="UP001501221"/>
    </source>
</evidence>
<organism evidence="1 2">
    <name type="scientific">Kangiella japonica</name>
    <dbReference type="NCBI Taxonomy" id="647384"/>
    <lineage>
        <taxon>Bacteria</taxon>
        <taxon>Pseudomonadati</taxon>
        <taxon>Pseudomonadota</taxon>
        <taxon>Gammaproteobacteria</taxon>
        <taxon>Kangiellales</taxon>
        <taxon>Kangiellaceae</taxon>
        <taxon>Kangiella</taxon>
    </lineage>
</organism>
<reference evidence="1 2" key="1">
    <citation type="journal article" date="2019" name="Int. J. Syst. Evol. Microbiol.">
        <title>The Global Catalogue of Microorganisms (GCM) 10K type strain sequencing project: providing services to taxonomists for standard genome sequencing and annotation.</title>
        <authorList>
            <consortium name="The Broad Institute Genomics Platform"/>
            <consortium name="The Broad Institute Genome Sequencing Center for Infectious Disease"/>
            <person name="Wu L."/>
            <person name="Ma J."/>
        </authorList>
    </citation>
    <scope>NUCLEOTIDE SEQUENCE [LARGE SCALE GENOMIC DNA]</scope>
    <source>
        <strain evidence="1 2">JCM 16211</strain>
    </source>
</reference>
<keyword evidence="2" id="KW-1185">Reference proteome</keyword>
<name>A0ABN0SU93_9GAMM</name>
<proteinExistence type="predicted"/>
<accession>A0ABN0SU93</accession>
<gene>
    <name evidence="1" type="ORF">GCM10009123_04600</name>
</gene>
<comment type="caution">
    <text evidence="1">The sequence shown here is derived from an EMBL/GenBank/DDBJ whole genome shotgun (WGS) entry which is preliminary data.</text>
</comment>
<sequence>MEVIEPLNRKAEVQRYMDFSKFIHLLESQQLFLSRVSSFEDKLEGGLTPYYYLMKSGMAEALDHAINSIWPSVTPQTESEIKQKEQDTKRFQEKAKKRKVVTVFGDIPAIDIDFPTLYKQHKEWVDVSCWHSNESESMAMWKVYGGETNSIL</sequence>
<dbReference type="Proteomes" id="UP001501221">
    <property type="component" value="Unassembled WGS sequence"/>
</dbReference>
<evidence type="ECO:0000313" key="1">
    <source>
        <dbReference type="EMBL" id="GAA0200326.1"/>
    </source>
</evidence>
<dbReference type="RefSeq" id="WP_343985925.1">
    <property type="nucleotide sequence ID" value="NZ_BAAAFM010000001.1"/>
</dbReference>
<protein>
    <submittedName>
        <fullName evidence="1">Uncharacterized protein</fullName>
    </submittedName>
</protein>